<name>A0A6G5VFP2_9TELE</name>
<evidence type="ECO:0000256" key="7">
    <source>
        <dbReference type="ARBA" id="ARBA00022729"/>
    </source>
</evidence>
<dbReference type="PANTHER" id="PTHR11848">
    <property type="entry name" value="TGF-BETA FAMILY"/>
    <property type="match status" value="1"/>
</dbReference>
<evidence type="ECO:0000256" key="6">
    <source>
        <dbReference type="ARBA" id="ARBA00022685"/>
    </source>
</evidence>
<reference evidence="16" key="1">
    <citation type="submission" date="2019-02" db="EMBL/GenBank/DDBJ databases">
        <authorList>
            <person name="Zhang C."/>
        </authorList>
    </citation>
    <scope>NUCLEOTIDE SEQUENCE</scope>
    <source>
        <strain evidence="16">A2</strain>
    </source>
</reference>
<evidence type="ECO:0000256" key="14">
    <source>
        <dbReference type="SAM" id="SignalP"/>
    </source>
</evidence>
<dbReference type="Gene3D" id="2.10.90.10">
    <property type="entry name" value="Cystine-knot cytokines"/>
    <property type="match status" value="1"/>
</dbReference>
<feature type="domain" description="TGF-beta family profile" evidence="15">
    <location>
        <begin position="263"/>
        <end position="375"/>
    </location>
</feature>
<comment type="similarity">
    <text evidence="2 12">Belongs to the TGF-beta family.</text>
</comment>
<comment type="subunit">
    <text evidence="3 13">Homodimer; disulfide-linked.</text>
</comment>
<organism evidence="16">
    <name type="scientific">Gymnocypris chui</name>
    <dbReference type="NCBI Taxonomy" id="1778599"/>
    <lineage>
        <taxon>Eukaryota</taxon>
        <taxon>Metazoa</taxon>
        <taxon>Chordata</taxon>
        <taxon>Craniata</taxon>
        <taxon>Vertebrata</taxon>
        <taxon>Euteleostomi</taxon>
        <taxon>Actinopterygii</taxon>
        <taxon>Neopterygii</taxon>
        <taxon>Teleostei</taxon>
        <taxon>Ostariophysi</taxon>
        <taxon>Cypriniformes</taxon>
        <taxon>Cyprinidae</taxon>
        <taxon>Schizopygopsinae</taxon>
        <taxon>Gymnocypris</taxon>
    </lineage>
</organism>
<dbReference type="GO" id="GO:0005615">
    <property type="term" value="C:extracellular space"/>
    <property type="evidence" value="ECO:0007669"/>
    <property type="project" value="UniProtKB-UniRule"/>
</dbReference>
<keyword evidence="6 13" id="KW-0165">Cleavage on pair of basic residues</keyword>
<dbReference type="FunFam" id="2.60.120.970:FF:000003">
    <property type="entry name" value="Growth differentiation factor 11"/>
    <property type="match status" value="1"/>
</dbReference>
<evidence type="ECO:0000256" key="1">
    <source>
        <dbReference type="ARBA" id="ARBA00004613"/>
    </source>
</evidence>
<evidence type="ECO:0000259" key="15">
    <source>
        <dbReference type="PROSITE" id="PS51362"/>
    </source>
</evidence>
<dbReference type="InterPro" id="IPR001839">
    <property type="entry name" value="TGF-b_C"/>
</dbReference>
<proteinExistence type="inferred from homology"/>
<dbReference type="Pfam" id="PF00688">
    <property type="entry name" value="TGFb_propeptide"/>
    <property type="match status" value="1"/>
</dbReference>
<accession>A0A6G5VFP2</accession>
<evidence type="ECO:0000256" key="2">
    <source>
        <dbReference type="ARBA" id="ARBA00006656"/>
    </source>
</evidence>
<dbReference type="Gene3D" id="2.60.120.970">
    <property type="match status" value="1"/>
</dbReference>
<dbReference type="SMART" id="SM00204">
    <property type="entry name" value="TGFB"/>
    <property type="match status" value="1"/>
</dbReference>
<evidence type="ECO:0000256" key="4">
    <source>
        <dbReference type="ARBA" id="ARBA00022514"/>
    </source>
</evidence>
<evidence type="ECO:0000256" key="10">
    <source>
        <dbReference type="ARBA" id="ARBA00023852"/>
    </source>
</evidence>
<dbReference type="GO" id="GO:0008083">
    <property type="term" value="F:growth factor activity"/>
    <property type="evidence" value="ECO:0007669"/>
    <property type="project" value="UniProtKB-UniRule"/>
</dbReference>
<evidence type="ECO:0000256" key="5">
    <source>
        <dbReference type="ARBA" id="ARBA00022525"/>
    </source>
</evidence>
<sequence length="375" mass="42221">MHFTQVLIYLSVFIACGSVSHGDITAHQQPSTATEQSEQCSTCEFRQHSKLMRLHAIKSQILSKLRLKQAPNISRDVVKQLLPKAPPLQQLLDQYDVLGDDSKDGAMEEDDEHATTETIMTMATEPDPIVQVDRKPKCCFFSFSSKIQANRIVKAQLWVHLRPAEGATTVFLQISRLMPLTDGGRHIRIRSLKIDVNAGVTSWQIIDVKQVLAVWLRQPETNWGIEINAYDAKGNDLAVTSAEPGEDGLLPFMEVKISEGPKRIRRDSGLDCDENSSESRCCRYPLTVDFEDFGWDWIIAPKRYKANYCSGECDYMHLQKYPHTHLVNKANPRGTAGPCCTPTKMSPINMLYFNGKEQIIYGKIPSMVVDRCGCS</sequence>
<keyword evidence="5 13" id="KW-0964">Secreted</keyword>
<feature type="signal peptide" evidence="14">
    <location>
        <begin position="1"/>
        <end position="22"/>
    </location>
</feature>
<dbReference type="Pfam" id="PF00019">
    <property type="entry name" value="TGF_beta"/>
    <property type="match status" value="1"/>
</dbReference>
<dbReference type="PROSITE" id="PS51362">
    <property type="entry name" value="TGF_BETA_2"/>
    <property type="match status" value="1"/>
</dbReference>
<evidence type="ECO:0000256" key="12">
    <source>
        <dbReference type="RuleBase" id="RU000354"/>
    </source>
</evidence>
<dbReference type="CDD" id="cd19388">
    <property type="entry name" value="TGF_beta_GDF8"/>
    <property type="match status" value="1"/>
</dbReference>
<dbReference type="PANTHER" id="PTHR11848:SF150">
    <property type="entry name" value="GROWTH_DIFFERENTIATION FACTOR 8"/>
    <property type="match status" value="1"/>
</dbReference>
<protein>
    <recommendedName>
        <fullName evidence="10 13">Growth/differentiation factor 8</fullName>
        <shortName evidence="13">GDF-8</shortName>
    </recommendedName>
    <alternativeName>
        <fullName evidence="11 13">Myostatin</fullName>
    </alternativeName>
</protein>
<dbReference type="InterPro" id="IPR017948">
    <property type="entry name" value="TGFb_CS"/>
</dbReference>
<evidence type="ECO:0000256" key="11">
    <source>
        <dbReference type="ARBA" id="ARBA00031866"/>
    </source>
</evidence>
<evidence type="ECO:0000313" key="16">
    <source>
        <dbReference type="EMBL" id="QFI57370.1"/>
    </source>
</evidence>
<dbReference type="InterPro" id="IPR015615">
    <property type="entry name" value="TGF-beta-rel"/>
</dbReference>
<dbReference type="InterPro" id="IPR001111">
    <property type="entry name" value="TGF-b_propeptide"/>
</dbReference>
<evidence type="ECO:0000256" key="8">
    <source>
        <dbReference type="ARBA" id="ARBA00023030"/>
    </source>
</evidence>
<evidence type="ECO:0000256" key="3">
    <source>
        <dbReference type="ARBA" id="ARBA00011748"/>
    </source>
</evidence>
<dbReference type="InterPro" id="IPR029034">
    <property type="entry name" value="Cystine-knot_cytokine"/>
</dbReference>
<keyword evidence="4 13" id="KW-0202">Cytokine</keyword>
<dbReference type="GO" id="GO:0005125">
    <property type="term" value="F:cytokine activity"/>
    <property type="evidence" value="ECO:0007669"/>
    <property type="project" value="UniProtKB-UniRule"/>
</dbReference>
<keyword evidence="9 13" id="KW-1015">Disulfide bond</keyword>
<keyword evidence="8 12" id="KW-0339">Growth factor</keyword>
<keyword evidence="7 13" id="KW-0732">Signal</keyword>
<evidence type="ECO:0000256" key="9">
    <source>
        <dbReference type="ARBA" id="ARBA00023157"/>
    </source>
</evidence>
<feature type="chain" id="PRO_5026233158" description="Growth/differentiation factor 8" evidence="14">
    <location>
        <begin position="23"/>
        <end position="375"/>
    </location>
</feature>
<dbReference type="PROSITE" id="PS00250">
    <property type="entry name" value="TGF_BETA_1"/>
    <property type="match status" value="1"/>
</dbReference>
<comment type="subcellular location">
    <subcellularLocation>
        <location evidence="1 13">Secreted</location>
    </subcellularLocation>
</comment>
<evidence type="ECO:0000256" key="13">
    <source>
        <dbReference type="RuleBase" id="RU369049"/>
    </source>
</evidence>
<dbReference type="EMBL" id="MK497253">
    <property type="protein sequence ID" value="QFI57370.1"/>
    <property type="molecule type" value="Genomic_DNA"/>
</dbReference>
<dbReference type="AlphaFoldDB" id="A0A6G5VFP2"/>
<dbReference type="SUPFAM" id="SSF57501">
    <property type="entry name" value="Cystine-knot cytokines"/>
    <property type="match status" value="1"/>
</dbReference>
<comment type="function">
    <text evidence="13">Acts specifically as a negative regulator of skeletal muscle growth.</text>
</comment>
<dbReference type="FunFam" id="2.10.90.10:FF:000006">
    <property type="entry name" value="growth/differentiation factor 8"/>
    <property type="match status" value="1"/>
</dbReference>